<keyword evidence="3" id="KW-1185">Reference proteome</keyword>
<feature type="compositionally biased region" description="Basic and acidic residues" evidence="1">
    <location>
        <begin position="35"/>
        <end position="49"/>
    </location>
</feature>
<reference evidence="2 3" key="1">
    <citation type="submission" date="2023-07" db="EMBL/GenBank/DDBJ databases">
        <title>Sorghum-associated microbial communities from plants grown in Nebraska, USA.</title>
        <authorList>
            <person name="Schachtman D."/>
        </authorList>
    </citation>
    <scope>NUCLEOTIDE SEQUENCE [LARGE SCALE GENOMIC DNA]</scope>
    <source>
        <strain evidence="2 3">BE310</strain>
    </source>
</reference>
<sequence length="126" mass="13371">MSIEHGFVWMKIIPAAVSKAADLSTAGYGGVSTESADRPPKHASTESADRPPTGASNKSSDRPPKLTIVEETTVAAAGQHTAKFTRAFKDHGAAKTWLQGNEGQHWKTGALRCCLVEVSESTESFS</sequence>
<evidence type="ECO:0000313" key="3">
    <source>
        <dbReference type="Proteomes" id="UP001180536"/>
    </source>
</evidence>
<gene>
    <name evidence="2" type="ORF">J2X16_002079</name>
</gene>
<comment type="caution">
    <text evidence="2">The sequence shown here is derived from an EMBL/GenBank/DDBJ whole genome shotgun (WGS) entry which is preliminary data.</text>
</comment>
<evidence type="ECO:0000313" key="2">
    <source>
        <dbReference type="EMBL" id="MDR7296732.1"/>
    </source>
</evidence>
<dbReference type="Proteomes" id="UP001180536">
    <property type="component" value="Unassembled WGS sequence"/>
</dbReference>
<protein>
    <submittedName>
        <fullName evidence="2">Uncharacterized protein</fullName>
    </submittedName>
</protein>
<evidence type="ECO:0000256" key="1">
    <source>
        <dbReference type="SAM" id="MobiDB-lite"/>
    </source>
</evidence>
<name>A0ABU1Z7Y7_9BURK</name>
<dbReference type="EMBL" id="JAVDXQ010000003">
    <property type="protein sequence ID" value="MDR7296732.1"/>
    <property type="molecule type" value="Genomic_DNA"/>
</dbReference>
<organism evidence="2 3">
    <name type="scientific">Pelomonas aquatica</name>
    <dbReference type="NCBI Taxonomy" id="431058"/>
    <lineage>
        <taxon>Bacteria</taxon>
        <taxon>Pseudomonadati</taxon>
        <taxon>Pseudomonadota</taxon>
        <taxon>Betaproteobacteria</taxon>
        <taxon>Burkholderiales</taxon>
        <taxon>Sphaerotilaceae</taxon>
        <taxon>Roseateles</taxon>
    </lineage>
</organism>
<feature type="region of interest" description="Disordered" evidence="1">
    <location>
        <begin position="24"/>
        <end position="66"/>
    </location>
</feature>
<dbReference type="RefSeq" id="WP_310344240.1">
    <property type="nucleotide sequence ID" value="NZ_JAVDXQ010000003.1"/>
</dbReference>
<proteinExistence type="predicted"/>
<accession>A0ABU1Z7Y7</accession>